<sequence>MAARPFIDYPKPKEGDDLTYVYPNDKNPAIRGLPLVLASSLVANSGFVRGLLWNNTGFGRVKDFAGLDKELSTYKPRVIPTAKPGEEASTQTILPFGPDVLEPQHTHHDVRYYSTADYHALYRSGALSPVDVVEALLPLVQRGQGSIYEKAFLVTHVDEVLTAAKASAARWAAGNPIGPIDGVPITIKCDIDVQGYVSTAGINPRLDDDAFGRRYPRLREPATTTDWAAQKLLDAGALLVAQNNMHELGMDTTGCNPRNGTPVNWYNPAYFPGGSSSGGASALGAGIVPIALGTDAGGSVRVPPSFNGVYGLKPSHDRTIVMDSGMCVQGPMAATVGDLKAAYRIVAQPNPDDPVTGKFSVSQVPAAGARRVIGIPREWVARSDPVVLEHFEKVVAHFRDTLGYDVVDIQIPLLSQGQAAHGPSCLIESLDKARDRAAPNRNDWGGMLNAQNRILLNIIQSASAVDLVKYNQLRTILMRHVAHLFSEKYPGLLILTPTTPMAGWKKMPGDDNYGFMDGNMTLHCMLYVWLANTTGCPSVTCPMGYAEPEQGEGRVPMGVLAMGEWGAEEQLLGWAGEVEDYLHNTYPGGRIRPAKWVDVLARAKEHKAGAGEGGDVGKASNVSDVSGINDASD</sequence>
<dbReference type="Proteomes" id="UP001642406">
    <property type="component" value="Unassembled WGS sequence"/>
</dbReference>
<accession>A0ABP0B7V6</accession>
<reference evidence="3 4" key="1">
    <citation type="submission" date="2024-01" db="EMBL/GenBank/DDBJ databases">
        <authorList>
            <person name="Allen C."/>
            <person name="Tagirdzhanova G."/>
        </authorList>
    </citation>
    <scope>NUCLEOTIDE SEQUENCE [LARGE SCALE GENOMIC DNA]</scope>
</reference>
<dbReference type="EMBL" id="CAWUHC010000014">
    <property type="protein sequence ID" value="CAK7215384.1"/>
    <property type="molecule type" value="Genomic_DNA"/>
</dbReference>
<dbReference type="InterPro" id="IPR036928">
    <property type="entry name" value="AS_sf"/>
</dbReference>
<dbReference type="Gene3D" id="3.90.1300.10">
    <property type="entry name" value="Amidase signature (AS) domain"/>
    <property type="match status" value="1"/>
</dbReference>
<feature type="region of interest" description="Disordered" evidence="1">
    <location>
        <begin position="607"/>
        <end position="633"/>
    </location>
</feature>
<feature type="compositionally biased region" description="Polar residues" evidence="1">
    <location>
        <begin position="620"/>
        <end position="633"/>
    </location>
</feature>
<dbReference type="InterPro" id="IPR000120">
    <property type="entry name" value="Amidase"/>
</dbReference>
<dbReference type="PANTHER" id="PTHR11895">
    <property type="entry name" value="TRANSAMIDASE"/>
    <property type="match status" value="1"/>
</dbReference>
<gene>
    <name evidence="3" type="ORF">SBRCBS47491_002468</name>
</gene>
<name>A0ABP0B7V6_9PEZI</name>
<evidence type="ECO:0000313" key="3">
    <source>
        <dbReference type="EMBL" id="CAK7215384.1"/>
    </source>
</evidence>
<dbReference type="Pfam" id="PF01425">
    <property type="entry name" value="Amidase"/>
    <property type="match status" value="1"/>
</dbReference>
<proteinExistence type="predicted"/>
<organism evidence="3 4">
    <name type="scientific">Sporothrix bragantina</name>
    <dbReference type="NCBI Taxonomy" id="671064"/>
    <lineage>
        <taxon>Eukaryota</taxon>
        <taxon>Fungi</taxon>
        <taxon>Dikarya</taxon>
        <taxon>Ascomycota</taxon>
        <taxon>Pezizomycotina</taxon>
        <taxon>Sordariomycetes</taxon>
        <taxon>Sordariomycetidae</taxon>
        <taxon>Ophiostomatales</taxon>
        <taxon>Ophiostomataceae</taxon>
        <taxon>Sporothrix</taxon>
    </lineage>
</organism>
<comment type="caution">
    <text evidence="3">The sequence shown here is derived from an EMBL/GenBank/DDBJ whole genome shotgun (WGS) entry which is preliminary data.</text>
</comment>
<dbReference type="PANTHER" id="PTHR11895:SF67">
    <property type="entry name" value="AMIDASE DOMAIN-CONTAINING PROTEIN"/>
    <property type="match status" value="1"/>
</dbReference>
<evidence type="ECO:0000313" key="4">
    <source>
        <dbReference type="Proteomes" id="UP001642406"/>
    </source>
</evidence>
<evidence type="ECO:0000259" key="2">
    <source>
        <dbReference type="Pfam" id="PF01425"/>
    </source>
</evidence>
<evidence type="ECO:0000256" key="1">
    <source>
        <dbReference type="SAM" id="MobiDB-lite"/>
    </source>
</evidence>
<feature type="domain" description="Amidase" evidence="2">
    <location>
        <begin position="150"/>
        <end position="572"/>
    </location>
</feature>
<dbReference type="InterPro" id="IPR023631">
    <property type="entry name" value="Amidase_dom"/>
</dbReference>
<dbReference type="SUPFAM" id="SSF75304">
    <property type="entry name" value="Amidase signature (AS) enzymes"/>
    <property type="match status" value="1"/>
</dbReference>
<keyword evidence="4" id="KW-1185">Reference proteome</keyword>
<protein>
    <recommendedName>
        <fullName evidence="2">Amidase domain-containing protein</fullName>
    </recommendedName>
</protein>